<dbReference type="Gene3D" id="3.40.1190.20">
    <property type="match status" value="1"/>
</dbReference>
<keyword evidence="2 7" id="KW-0808">Transferase</keyword>
<keyword evidence="5" id="KW-0067">ATP-binding</keyword>
<dbReference type="InterPro" id="IPR050306">
    <property type="entry name" value="PfkB_Carbo_kinase"/>
</dbReference>
<evidence type="ECO:0000256" key="2">
    <source>
        <dbReference type="ARBA" id="ARBA00022679"/>
    </source>
</evidence>
<reference evidence="7 8" key="1">
    <citation type="submission" date="2023-07" db="EMBL/GenBank/DDBJ databases">
        <title>Genomic Encyclopedia of Type Strains, Phase IV (KMG-IV): sequencing the most valuable type-strain genomes for metagenomic binning, comparative biology and taxonomic classification.</title>
        <authorList>
            <person name="Goeker M."/>
        </authorList>
    </citation>
    <scope>NUCLEOTIDE SEQUENCE [LARGE SCALE GENOMIC DNA]</scope>
    <source>
        <strain evidence="7 8">DSM 29005</strain>
    </source>
</reference>
<feature type="domain" description="Carbohydrate kinase PfkB" evidence="6">
    <location>
        <begin position="2"/>
        <end position="299"/>
    </location>
</feature>
<accession>A0ABT9ZAI6</accession>
<organism evidence="7 8">
    <name type="scientific">Metabacillus malikii</name>
    <dbReference type="NCBI Taxonomy" id="1504265"/>
    <lineage>
        <taxon>Bacteria</taxon>
        <taxon>Bacillati</taxon>
        <taxon>Bacillota</taxon>
        <taxon>Bacilli</taxon>
        <taxon>Bacillales</taxon>
        <taxon>Bacillaceae</taxon>
        <taxon>Metabacillus</taxon>
    </lineage>
</organism>
<dbReference type="EC" id="2.7.1.45" evidence="7"/>
<dbReference type="CDD" id="cd01166">
    <property type="entry name" value="KdgK"/>
    <property type="match status" value="1"/>
</dbReference>
<keyword evidence="3" id="KW-0547">Nucleotide-binding</keyword>
<dbReference type="EMBL" id="JAUSUD010000002">
    <property type="protein sequence ID" value="MDQ0229253.1"/>
    <property type="molecule type" value="Genomic_DNA"/>
</dbReference>
<dbReference type="Pfam" id="PF00294">
    <property type="entry name" value="PfkB"/>
    <property type="match status" value="1"/>
</dbReference>
<gene>
    <name evidence="7" type="ORF">J2S19_000504</name>
</gene>
<dbReference type="InterPro" id="IPR029056">
    <property type="entry name" value="Ribokinase-like"/>
</dbReference>
<protein>
    <submittedName>
        <fullName evidence="7">2-dehydro-3-deoxygluconokinase</fullName>
        <ecNumber evidence="7">2.7.1.45</ecNumber>
    </submittedName>
</protein>
<dbReference type="RefSeq" id="WP_307336664.1">
    <property type="nucleotide sequence ID" value="NZ_JAUSUD010000002.1"/>
</dbReference>
<evidence type="ECO:0000256" key="5">
    <source>
        <dbReference type="ARBA" id="ARBA00022840"/>
    </source>
</evidence>
<dbReference type="PANTHER" id="PTHR43085">
    <property type="entry name" value="HEXOKINASE FAMILY MEMBER"/>
    <property type="match status" value="1"/>
</dbReference>
<comment type="caution">
    <text evidence="7">The sequence shown here is derived from an EMBL/GenBank/DDBJ whole genome shotgun (WGS) entry which is preliminary data.</text>
</comment>
<evidence type="ECO:0000259" key="6">
    <source>
        <dbReference type="Pfam" id="PF00294"/>
    </source>
</evidence>
<dbReference type="SUPFAM" id="SSF53613">
    <property type="entry name" value="Ribokinase-like"/>
    <property type="match status" value="1"/>
</dbReference>
<dbReference type="GO" id="GO:0008673">
    <property type="term" value="F:2-dehydro-3-deoxygluconokinase activity"/>
    <property type="evidence" value="ECO:0007669"/>
    <property type="project" value="UniProtKB-EC"/>
</dbReference>
<keyword evidence="8" id="KW-1185">Reference proteome</keyword>
<sequence>MDVVTIGESMVVFTPTSDGFMRNASQFTKKIGGAESNVAVGLARLGHKAGWISKLGDDEFGKAILGFLKSENIDVSNVSIDEEAPTGIYFKEPRRQNHMRVYYYRKGSAASKLTPFDLNQEYIASAKYLHITGITPALSESCKETIFEAIKLAKRHGRTVVFDPNLRLKLWDEATARATLLEIASEADIVLPGIAEGEFLFGERDPEKLGQLFLNHGASLVVMKNGAEGAFYFTEKESALIPGFPVKHVVDPVGAGDGFAAGFLSGLLDGLEVGKAVERANAVGALVTMVTGDVDGLPERDELEQLLSKNEEDVVR</sequence>
<evidence type="ECO:0000313" key="8">
    <source>
        <dbReference type="Proteomes" id="UP001234495"/>
    </source>
</evidence>
<proteinExistence type="inferred from homology"/>
<evidence type="ECO:0000313" key="7">
    <source>
        <dbReference type="EMBL" id="MDQ0229253.1"/>
    </source>
</evidence>
<dbReference type="Proteomes" id="UP001234495">
    <property type="component" value="Unassembled WGS sequence"/>
</dbReference>
<keyword evidence="4" id="KW-0418">Kinase</keyword>
<dbReference type="InterPro" id="IPR002173">
    <property type="entry name" value="Carboh/pur_kinase_PfkB_CS"/>
</dbReference>
<comment type="similarity">
    <text evidence="1">Belongs to the carbohydrate kinase PfkB family.</text>
</comment>
<evidence type="ECO:0000256" key="3">
    <source>
        <dbReference type="ARBA" id="ARBA00022741"/>
    </source>
</evidence>
<name>A0ABT9ZAI6_9BACI</name>
<evidence type="ECO:0000256" key="1">
    <source>
        <dbReference type="ARBA" id="ARBA00010688"/>
    </source>
</evidence>
<dbReference type="PROSITE" id="PS00584">
    <property type="entry name" value="PFKB_KINASES_2"/>
    <property type="match status" value="1"/>
</dbReference>
<dbReference type="PANTHER" id="PTHR43085:SF1">
    <property type="entry name" value="PSEUDOURIDINE KINASE-RELATED"/>
    <property type="match status" value="1"/>
</dbReference>
<dbReference type="InterPro" id="IPR011611">
    <property type="entry name" value="PfkB_dom"/>
</dbReference>
<evidence type="ECO:0000256" key="4">
    <source>
        <dbReference type="ARBA" id="ARBA00022777"/>
    </source>
</evidence>